<dbReference type="OrthoDB" id="3268468at2"/>
<accession>H0QUY0</accession>
<gene>
    <name evidence="1" type="ORF">GOEFS_008_00400</name>
</gene>
<organism evidence="1 2">
    <name type="scientific">Gordonia effusa NBRC 100432</name>
    <dbReference type="NCBI Taxonomy" id="1077974"/>
    <lineage>
        <taxon>Bacteria</taxon>
        <taxon>Bacillati</taxon>
        <taxon>Actinomycetota</taxon>
        <taxon>Actinomycetes</taxon>
        <taxon>Mycobacteriales</taxon>
        <taxon>Gordoniaceae</taxon>
        <taxon>Gordonia</taxon>
    </lineage>
</organism>
<comment type="caution">
    <text evidence="1">The sequence shown here is derived from an EMBL/GenBank/DDBJ whole genome shotgun (WGS) entry which is preliminary data.</text>
</comment>
<evidence type="ECO:0000313" key="1">
    <source>
        <dbReference type="EMBL" id="GAB16631.1"/>
    </source>
</evidence>
<dbReference type="AlphaFoldDB" id="H0QUY0"/>
<protein>
    <recommendedName>
        <fullName evidence="3">ATP-binding protein</fullName>
    </recommendedName>
</protein>
<dbReference type="Proteomes" id="UP000035034">
    <property type="component" value="Unassembled WGS sequence"/>
</dbReference>
<proteinExistence type="predicted"/>
<dbReference type="EMBL" id="BAEH01000008">
    <property type="protein sequence ID" value="GAB16631.1"/>
    <property type="molecule type" value="Genomic_DNA"/>
</dbReference>
<evidence type="ECO:0008006" key="3">
    <source>
        <dbReference type="Google" id="ProtNLM"/>
    </source>
</evidence>
<dbReference type="STRING" id="1077974.GOEFS_008_00400"/>
<reference evidence="1 2" key="1">
    <citation type="submission" date="2011-12" db="EMBL/GenBank/DDBJ databases">
        <title>Whole genome shotgun sequence of Gordonia effusa NBRC 100432.</title>
        <authorList>
            <person name="Yoshida I."/>
            <person name="Takarada H."/>
            <person name="Hosoyama A."/>
            <person name="Tsuchikane K."/>
            <person name="Katsumata H."/>
            <person name="Yamazaki S."/>
            <person name="Fujita N."/>
        </authorList>
    </citation>
    <scope>NUCLEOTIDE SEQUENCE [LARGE SCALE GENOMIC DNA]</scope>
    <source>
        <strain evidence="1 2">NBRC 100432</strain>
    </source>
</reference>
<dbReference type="eggNOG" id="ENOG5032YJA">
    <property type="taxonomic scope" value="Bacteria"/>
</dbReference>
<sequence length="77" mass="8216">MSVEVKIGITDSPRELTIQSTDSSDDIYKTIEDALGGKQALLTLTDEKGARFVIPVAKVAYVEVGKSETRKVGFGAA</sequence>
<dbReference type="InterPro" id="IPR021456">
    <property type="entry name" value="DUF3107"/>
</dbReference>
<dbReference type="Pfam" id="PF11305">
    <property type="entry name" value="DUF3107"/>
    <property type="match status" value="1"/>
</dbReference>
<evidence type="ECO:0000313" key="2">
    <source>
        <dbReference type="Proteomes" id="UP000035034"/>
    </source>
</evidence>
<keyword evidence="2" id="KW-1185">Reference proteome</keyword>
<dbReference type="RefSeq" id="WP_007315969.1">
    <property type="nucleotide sequence ID" value="NZ_BAEH01000008.1"/>
</dbReference>
<name>H0QUY0_9ACTN</name>